<feature type="transmembrane region" description="Helical" evidence="1">
    <location>
        <begin position="119"/>
        <end position="140"/>
    </location>
</feature>
<dbReference type="Proteomes" id="UP000474957">
    <property type="component" value="Unassembled WGS sequence"/>
</dbReference>
<reference evidence="2 3" key="1">
    <citation type="submission" date="2019-10" db="EMBL/GenBank/DDBJ databases">
        <title>Cognatihalovulum marinum gen. nov. sp. nov., a new member of the family Rhodobacteraceae isolated from deep seawater of the Northwest Indian Ocean.</title>
        <authorList>
            <person name="Ruan C."/>
            <person name="Wang J."/>
            <person name="Zheng X."/>
            <person name="Song L."/>
            <person name="Zhu Y."/>
            <person name="Huang Y."/>
            <person name="Lu Z."/>
            <person name="Du W."/>
            <person name="Huang L."/>
            <person name="Dai X."/>
        </authorList>
    </citation>
    <scope>NUCLEOTIDE SEQUENCE [LARGE SCALE GENOMIC DNA]</scope>
    <source>
        <strain evidence="2 3">2CG4</strain>
    </source>
</reference>
<comment type="caution">
    <text evidence="2">The sequence shown here is derived from an EMBL/GenBank/DDBJ whole genome shotgun (WGS) entry which is preliminary data.</text>
</comment>
<organism evidence="2 3">
    <name type="scientific">Halovulum marinum</name>
    <dbReference type="NCBI Taxonomy" id="2662447"/>
    <lineage>
        <taxon>Bacteria</taxon>
        <taxon>Pseudomonadati</taxon>
        <taxon>Pseudomonadota</taxon>
        <taxon>Alphaproteobacteria</taxon>
        <taxon>Rhodobacterales</taxon>
        <taxon>Paracoccaceae</taxon>
        <taxon>Halovulum</taxon>
    </lineage>
</organism>
<feature type="transmembrane region" description="Helical" evidence="1">
    <location>
        <begin position="39"/>
        <end position="61"/>
    </location>
</feature>
<keyword evidence="1" id="KW-0472">Membrane</keyword>
<dbReference type="AlphaFoldDB" id="A0A6L5Z212"/>
<keyword evidence="1" id="KW-1133">Transmembrane helix</keyword>
<keyword evidence="3" id="KW-1185">Reference proteome</keyword>
<evidence type="ECO:0000313" key="2">
    <source>
        <dbReference type="EMBL" id="MSU90606.1"/>
    </source>
</evidence>
<dbReference type="EMBL" id="WIND01000010">
    <property type="protein sequence ID" value="MSU90606.1"/>
    <property type="molecule type" value="Genomic_DNA"/>
</dbReference>
<gene>
    <name evidence="2" type="ORF">GE300_13440</name>
</gene>
<name>A0A6L5Z212_9RHOB</name>
<proteinExistence type="predicted"/>
<dbReference type="RefSeq" id="WP_154447092.1">
    <property type="nucleotide sequence ID" value="NZ_WIND01000010.1"/>
</dbReference>
<sequence>MSGDHIQDRQTYEIVGSSGLGAVLFLVFAPVHLMVAQDVSVAIAAVTLALIGGAYVGFGAASDSRTAFWLELAVAVLYGLTAVLGLLWHPMALPAGLAAHALWDLAHHNGLFGARVPRWYIPFCVVFDLLAAAFLFVLYLT</sequence>
<keyword evidence="1" id="KW-0812">Transmembrane</keyword>
<feature type="transmembrane region" description="Helical" evidence="1">
    <location>
        <begin position="68"/>
        <end position="88"/>
    </location>
</feature>
<feature type="transmembrane region" description="Helical" evidence="1">
    <location>
        <begin position="12"/>
        <end position="33"/>
    </location>
</feature>
<evidence type="ECO:0000256" key="1">
    <source>
        <dbReference type="SAM" id="Phobius"/>
    </source>
</evidence>
<protein>
    <submittedName>
        <fullName evidence="2">Uncharacterized protein</fullName>
    </submittedName>
</protein>
<accession>A0A6L5Z212</accession>
<evidence type="ECO:0000313" key="3">
    <source>
        <dbReference type="Proteomes" id="UP000474957"/>
    </source>
</evidence>